<feature type="region of interest" description="Disordered" evidence="10">
    <location>
        <begin position="248"/>
        <end position="274"/>
    </location>
</feature>
<dbReference type="OrthoDB" id="10251508at2759"/>
<keyword evidence="4 9" id="KW-0460">Magnesium</keyword>
<comment type="subcellular location">
    <subcellularLocation>
        <location evidence="1">Membrane</location>
        <topology evidence="1">Multi-pass membrane protein</topology>
    </subcellularLocation>
    <subcellularLocation>
        <location evidence="9">Mitochondrion inner membrane</location>
        <topology evidence="9">Multi-pass membrane protein</topology>
    </subcellularLocation>
</comment>
<keyword evidence="9" id="KW-0999">Mitochondrion inner membrane</keyword>
<evidence type="ECO:0000313" key="11">
    <source>
        <dbReference type="EMBL" id="KAF6002218.1"/>
    </source>
</evidence>
<evidence type="ECO:0000256" key="3">
    <source>
        <dbReference type="ARBA" id="ARBA00022692"/>
    </source>
</evidence>
<dbReference type="Proteomes" id="UP000530660">
    <property type="component" value="Unassembled WGS sequence"/>
</dbReference>
<protein>
    <recommendedName>
        <fullName evidence="9">Magnesium transporter</fullName>
    </recommendedName>
</protein>
<feature type="compositionally biased region" description="Basic and acidic residues" evidence="10">
    <location>
        <begin position="193"/>
        <end position="204"/>
    </location>
</feature>
<feature type="transmembrane region" description="Helical" evidence="9">
    <location>
        <begin position="560"/>
        <end position="583"/>
    </location>
</feature>
<keyword evidence="12" id="KW-1185">Reference proteome</keyword>
<keyword evidence="7 9" id="KW-0406">Ion transport</keyword>
<gene>
    <name evidence="11" type="primary">MRS2_6</name>
    <name evidence="11" type="ORF">F1559_002805</name>
</gene>
<keyword evidence="3 9" id="KW-0812">Transmembrane</keyword>
<dbReference type="PANTHER" id="PTHR13890:SF0">
    <property type="entry name" value="MAGNESIUM TRANSPORTER MRS2 HOMOLOG, MITOCHONDRIAL"/>
    <property type="match status" value="1"/>
</dbReference>
<dbReference type="AlphaFoldDB" id="A0A7J7IGR2"/>
<feature type="transmembrane region" description="Helical" evidence="9">
    <location>
        <begin position="521"/>
        <end position="540"/>
    </location>
</feature>
<evidence type="ECO:0000256" key="5">
    <source>
        <dbReference type="ARBA" id="ARBA00022946"/>
    </source>
</evidence>
<keyword evidence="5" id="KW-0809">Transit peptide</keyword>
<keyword evidence="6 9" id="KW-1133">Transmembrane helix</keyword>
<evidence type="ECO:0000256" key="8">
    <source>
        <dbReference type="ARBA" id="ARBA00023136"/>
    </source>
</evidence>
<feature type="region of interest" description="Disordered" evidence="10">
    <location>
        <begin position="164"/>
        <end position="221"/>
    </location>
</feature>
<evidence type="ECO:0000256" key="7">
    <source>
        <dbReference type="ARBA" id="ARBA00023065"/>
    </source>
</evidence>
<evidence type="ECO:0000256" key="1">
    <source>
        <dbReference type="ARBA" id="ARBA00004141"/>
    </source>
</evidence>
<dbReference type="GO" id="GO:0005743">
    <property type="term" value="C:mitochondrial inner membrane"/>
    <property type="evidence" value="ECO:0007669"/>
    <property type="project" value="UniProtKB-SubCell"/>
</dbReference>
<dbReference type="InterPro" id="IPR039204">
    <property type="entry name" value="MRS2-like"/>
</dbReference>
<dbReference type="GO" id="GO:0015095">
    <property type="term" value="F:magnesium ion transmembrane transporter activity"/>
    <property type="evidence" value="ECO:0007669"/>
    <property type="project" value="TreeGrafter"/>
</dbReference>
<evidence type="ECO:0000256" key="4">
    <source>
        <dbReference type="ARBA" id="ARBA00022842"/>
    </source>
</evidence>
<evidence type="ECO:0000256" key="10">
    <source>
        <dbReference type="SAM" id="MobiDB-lite"/>
    </source>
</evidence>
<keyword evidence="9" id="KW-0496">Mitochondrion</keyword>
<accession>A0A7J7IGR2</accession>
<evidence type="ECO:0000313" key="12">
    <source>
        <dbReference type="Proteomes" id="UP000530660"/>
    </source>
</evidence>
<proteinExistence type="inferred from homology"/>
<dbReference type="EMBL" id="VWRR01000011">
    <property type="protein sequence ID" value="KAF6002218.1"/>
    <property type="molecule type" value="Genomic_DNA"/>
</dbReference>
<evidence type="ECO:0000256" key="9">
    <source>
        <dbReference type="RuleBase" id="RU366042"/>
    </source>
</evidence>
<feature type="compositionally biased region" description="Polar residues" evidence="10">
    <location>
        <begin position="32"/>
        <end position="55"/>
    </location>
</feature>
<name>A0A7J7IGR2_9RHOD</name>
<evidence type="ECO:0000256" key="2">
    <source>
        <dbReference type="ARBA" id="ARBA00022448"/>
    </source>
</evidence>
<sequence>MNSSEHESDAGVPILPVSDGGELEEDLLFRTNGTGALQTDSAGWDNLPSSSTESFGWTDGQELQTSEETSLRRSLSSGFLETLRSRDDGTILSSLARRNILSLSNEQQSVGNVTDTTKDEERYWIDTGEQSNEWLVQTPHLQQKAQCSPAEAFEASNQASLIARSEPISEDAFGKDQTGNDGRFSRPPPFPSRDPERDELRDDSAPTLDRSFRETPNAIKKPKRTFNTLPCFKFDLSGRASMAKVTTSEILAESRASRDTNSVENGRTEASDPVSEEPRRWAEWRMRKKDRKRLQAALRGVLQSRDLRQIHPTTRPKPVIIVRRHVIIVSLVHLRAVIFAEQLLLFNPEDHSVRQSARSIEERLTAAQSDRAQEAPFELHALESILIEVCVALERDLACIEPSLMRLLNEITRKIGGRKLEEMLYLKQMLSNFSVRVDGVRDALQDLLGEDEDMARMYLTEMKKHPETERPPTAHEQVEELLESYLRVLDHLASRVKLLSATIDDTEGLVDLQLDSMRNRILRISVLMTVLTSVFAGAGVVNRFFSMNLQLPIYGTDSVWFIGFVAITAFTVPLTIVCLFWWARRAGILSV</sequence>
<dbReference type="CDD" id="cd12823">
    <property type="entry name" value="Mrs2_Mfm1p-like"/>
    <property type="match status" value="1"/>
</dbReference>
<evidence type="ECO:0000256" key="6">
    <source>
        <dbReference type="ARBA" id="ARBA00022989"/>
    </source>
</evidence>
<comment type="caution">
    <text evidence="11">The sequence shown here is derived from an EMBL/GenBank/DDBJ whole genome shotgun (WGS) entry which is preliminary data.</text>
</comment>
<comment type="similarity">
    <text evidence="9">Belongs to the CorA metal ion transporter (MIT) (TC 1.A.35) family.</text>
</comment>
<keyword evidence="8 9" id="KW-0472">Membrane</keyword>
<organism evidence="11 12">
    <name type="scientific">Cyanidiococcus yangmingshanensis</name>
    <dbReference type="NCBI Taxonomy" id="2690220"/>
    <lineage>
        <taxon>Eukaryota</taxon>
        <taxon>Rhodophyta</taxon>
        <taxon>Bangiophyceae</taxon>
        <taxon>Cyanidiales</taxon>
        <taxon>Cyanidiaceae</taxon>
        <taxon>Cyanidiococcus</taxon>
    </lineage>
</organism>
<feature type="region of interest" description="Disordered" evidence="10">
    <location>
        <begin position="32"/>
        <end position="70"/>
    </location>
</feature>
<dbReference type="Gene3D" id="2.40.128.330">
    <property type="match status" value="1"/>
</dbReference>
<reference evidence="11 12" key="1">
    <citation type="journal article" date="2020" name="J. Phycol.">
        <title>Comparative genome analysis reveals Cyanidiococcus gen. nov., a new extremophilic red algal genus sister to Cyanidioschyzon (Cyanidioschyzonaceae, Rhodophyta).</title>
        <authorList>
            <person name="Liu S.-L."/>
            <person name="Chiang Y.-R."/>
            <person name="Yoon H.S."/>
            <person name="Fu H.-Y."/>
        </authorList>
    </citation>
    <scope>NUCLEOTIDE SEQUENCE [LARGE SCALE GENOMIC DNA]</scope>
    <source>
        <strain evidence="11 12">THAL066</strain>
    </source>
</reference>
<dbReference type="PANTHER" id="PTHR13890">
    <property type="entry name" value="RNA SPLICING PROTEIN MRS2, MITOCHONDRIAL"/>
    <property type="match status" value="1"/>
</dbReference>
<dbReference type="Gene3D" id="1.20.58.340">
    <property type="entry name" value="Magnesium transport protein CorA, transmembrane region"/>
    <property type="match status" value="1"/>
</dbReference>
<keyword evidence="2 9" id="KW-0813">Transport</keyword>
<dbReference type="Pfam" id="PF22099">
    <property type="entry name" value="MRS2-like"/>
    <property type="match status" value="1"/>
</dbReference>